<evidence type="ECO:0000256" key="1">
    <source>
        <dbReference type="ARBA" id="ARBA00004245"/>
    </source>
</evidence>
<feature type="region of interest" description="Disordered" evidence="11">
    <location>
        <begin position="1"/>
        <end position="46"/>
    </location>
</feature>
<dbReference type="GO" id="GO:0005938">
    <property type="term" value="C:cell cortex"/>
    <property type="evidence" value="ECO:0007669"/>
    <property type="project" value="UniProtKB-SubCell"/>
</dbReference>
<keyword evidence="14" id="KW-1185">Reference proteome</keyword>
<feature type="compositionally biased region" description="Acidic residues" evidence="11">
    <location>
        <begin position="1450"/>
        <end position="1460"/>
    </location>
</feature>
<evidence type="ECO:0000256" key="7">
    <source>
        <dbReference type="ARBA" id="ARBA00023212"/>
    </source>
</evidence>
<dbReference type="Gene3D" id="3.40.50.410">
    <property type="entry name" value="von Willebrand factor, type A domain"/>
    <property type="match status" value="1"/>
</dbReference>
<comment type="caution">
    <text evidence="13">The sequence shown here is derived from an EMBL/GenBank/DDBJ whole genome shotgun (WGS) entry which is preliminary data.</text>
</comment>
<evidence type="ECO:0000256" key="2">
    <source>
        <dbReference type="ARBA" id="ARBA00004544"/>
    </source>
</evidence>
<dbReference type="GO" id="GO:0030042">
    <property type="term" value="P:actin filament depolymerization"/>
    <property type="evidence" value="ECO:0007669"/>
    <property type="project" value="TreeGrafter"/>
</dbReference>
<dbReference type="PROSITE" id="PS51263">
    <property type="entry name" value="ADF_H"/>
    <property type="match status" value="2"/>
</dbReference>
<accession>A0A9P6QVW6</accession>
<keyword evidence="5" id="KW-0677">Repeat</keyword>
<evidence type="ECO:0000256" key="4">
    <source>
        <dbReference type="ARBA" id="ARBA00022490"/>
    </source>
</evidence>
<feature type="region of interest" description="Disordered" evidence="11">
    <location>
        <begin position="1417"/>
        <end position="1505"/>
    </location>
</feature>
<dbReference type="PANTHER" id="PTHR13759">
    <property type="entry name" value="TWINFILIN"/>
    <property type="match status" value="1"/>
</dbReference>
<feature type="domain" description="ADF-H" evidence="12">
    <location>
        <begin position="1207"/>
        <end position="1341"/>
    </location>
</feature>
<dbReference type="FunFam" id="3.40.20.10:FF:000042">
    <property type="entry name" value="Actin depolymerizing protein"/>
    <property type="match status" value="1"/>
</dbReference>
<evidence type="ECO:0000256" key="3">
    <source>
        <dbReference type="ARBA" id="ARBA00009557"/>
    </source>
</evidence>
<comment type="subcellular location">
    <subcellularLocation>
        <location evidence="2">Cytoplasm</location>
        <location evidence="2">Cell cortex</location>
    </subcellularLocation>
    <subcellularLocation>
        <location evidence="1">Cytoplasm</location>
        <location evidence="1">Cytoskeleton</location>
    </subcellularLocation>
</comment>
<evidence type="ECO:0000256" key="5">
    <source>
        <dbReference type="ARBA" id="ARBA00022737"/>
    </source>
</evidence>
<dbReference type="FunFam" id="3.40.20.10:FF:000007">
    <property type="entry name" value="Twinfilin-1 isoform 1"/>
    <property type="match status" value="1"/>
</dbReference>
<dbReference type="InterPro" id="IPR028458">
    <property type="entry name" value="Twinfilin"/>
</dbReference>
<dbReference type="SUPFAM" id="SSF53300">
    <property type="entry name" value="vWA-like"/>
    <property type="match status" value="1"/>
</dbReference>
<evidence type="ECO:0000256" key="10">
    <source>
        <dbReference type="ARBA" id="ARBA00069496"/>
    </source>
</evidence>
<organism evidence="13 14">
    <name type="scientific">Linnemannia gamsii</name>
    <dbReference type="NCBI Taxonomy" id="64522"/>
    <lineage>
        <taxon>Eukaryota</taxon>
        <taxon>Fungi</taxon>
        <taxon>Fungi incertae sedis</taxon>
        <taxon>Mucoromycota</taxon>
        <taxon>Mortierellomycotina</taxon>
        <taxon>Mortierellomycetes</taxon>
        <taxon>Mortierellales</taxon>
        <taxon>Mortierellaceae</taxon>
        <taxon>Linnemannia</taxon>
    </lineage>
</organism>
<comment type="similarity">
    <text evidence="3">Belongs to the actin-binding proteins ADF family. Twinfilin subfamily.</text>
</comment>
<comment type="function">
    <text evidence="9">Actin-binding protein involved in motile and morphological processes. Inhibits actin polymerization, likely by sequestering G-actin.</text>
</comment>
<protein>
    <recommendedName>
        <fullName evidence="10">Twinfilin</fullName>
    </recommendedName>
</protein>
<keyword evidence="4" id="KW-0963">Cytoplasm</keyword>
<evidence type="ECO:0000313" key="13">
    <source>
        <dbReference type="EMBL" id="KAG0296998.1"/>
    </source>
</evidence>
<keyword evidence="7" id="KW-0206">Cytoskeleton</keyword>
<dbReference type="Pfam" id="PF00241">
    <property type="entry name" value="Cofilin_ADF"/>
    <property type="match status" value="2"/>
</dbReference>
<dbReference type="GO" id="GO:0003785">
    <property type="term" value="F:actin monomer binding"/>
    <property type="evidence" value="ECO:0007669"/>
    <property type="project" value="TreeGrafter"/>
</dbReference>
<evidence type="ECO:0000256" key="8">
    <source>
        <dbReference type="ARBA" id="ARBA00038532"/>
    </source>
</evidence>
<name>A0A9P6QVW6_9FUNG</name>
<feature type="domain" description="ADF-H" evidence="12">
    <location>
        <begin position="1488"/>
        <end position="1625"/>
    </location>
</feature>
<evidence type="ECO:0000256" key="11">
    <source>
        <dbReference type="SAM" id="MobiDB-lite"/>
    </source>
</evidence>
<dbReference type="SMART" id="SM00102">
    <property type="entry name" value="ADF"/>
    <property type="match status" value="2"/>
</dbReference>
<dbReference type="SUPFAM" id="SSF55753">
    <property type="entry name" value="Actin depolymerizing proteins"/>
    <property type="match status" value="2"/>
</dbReference>
<dbReference type="GO" id="GO:0051015">
    <property type="term" value="F:actin filament binding"/>
    <property type="evidence" value="ECO:0007669"/>
    <property type="project" value="TreeGrafter"/>
</dbReference>
<feature type="compositionally biased region" description="Polar residues" evidence="11">
    <location>
        <begin position="10"/>
        <end position="22"/>
    </location>
</feature>
<feature type="region of interest" description="Disordered" evidence="11">
    <location>
        <begin position="1632"/>
        <end position="1657"/>
    </location>
</feature>
<feature type="compositionally biased region" description="Low complexity" evidence="11">
    <location>
        <begin position="1417"/>
        <end position="1436"/>
    </location>
</feature>
<proteinExistence type="inferred from homology"/>
<dbReference type="EMBL" id="JAAAIN010002092">
    <property type="protein sequence ID" value="KAG0296998.1"/>
    <property type="molecule type" value="Genomic_DNA"/>
</dbReference>
<dbReference type="PANTHER" id="PTHR13759:SF1">
    <property type="entry name" value="TWINFILIN"/>
    <property type="match status" value="1"/>
</dbReference>
<dbReference type="InterPro" id="IPR036465">
    <property type="entry name" value="vWFA_dom_sf"/>
</dbReference>
<dbReference type="GO" id="GO:0051016">
    <property type="term" value="P:barbed-end actin filament capping"/>
    <property type="evidence" value="ECO:0007669"/>
    <property type="project" value="TreeGrafter"/>
</dbReference>
<feature type="compositionally biased region" description="Gly residues" evidence="11">
    <location>
        <begin position="31"/>
        <end position="45"/>
    </location>
</feature>
<feature type="compositionally biased region" description="Low complexity" evidence="11">
    <location>
        <begin position="1468"/>
        <end position="1478"/>
    </location>
</feature>
<reference evidence="13" key="1">
    <citation type="journal article" date="2020" name="Fungal Divers.">
        <title>Resolving the Mortierellaceae phylogeny through synthesis of multi-gene phylogenetics and phylogenomics.</title>
        <authorList>
            <person name="Vandepol N."/>
            <person name="Liber J."/>
            <person name="Desiro A."/>
            <person name="Na H."/>
            <person name="Kennedy M."/>
            <person name="Barry K."/>
            <person name="Grigoriev I.V."/>
            <person name="Miller A.N."/>
            <person name="O'Donnell K."/>
            <person name="Stajich J.E."/>
            <person name="Bonito G."/>
        </authorList>
    </citation>
    <scope>NUCLEOTIDE SEQUENCE</scope>
    <source>
        <strain evidence="13">NVP60</strain>
    </source>
</reference>
<dbReference type="InterPro" id="IPR029006">
    <property type="entry name" value="ADF-H/Gelsolin-like_dom_sf"/>
</dbReference>
<comment type="subunit">
    <text evidence="8">Interacts with G-actin; ADP-actin form.</text>
</comment>
<dbReference type="InterPro" id="IPR002108">
    <property type="entry name" value="ADF-H"/>
</dbReference>
<dbReference type="Proteomes" id="UP000823405">
    <property type="component" value="Unassembled WGS sequence"/>
</dbReference>
<dbReference type="GO" id="GO:0005884">
    <property type="term" value="C:actin filament"/>
    <property type="evidence" value="ECO:0007669"/>
    <property type="project" value="TreeGrafter"/>
</dbReference>
<dbReference type="OrthoDB" id="10006997at2759"/>
<evidence type="ECO:0000259" key="12">
    <source>
        <dbReference type="PROSITE" id="PS51263"/>
    </source>
</evidence>
<sequence>MGSFDDTKQYTDAGNSIINTNDTETTTETGPGTGTAGTEGMGAGATGAKTQAFHPLESDPSVTVLSFKVPPAPVITLDESIASAPVIQQKEAYFHICLDTSGSMAGSGIRCAKEAMKELFSHLVTNCKVPAERILVYLYSMTCSVRQMGQANDMQWMDSITAGGGTSFGSVFEQLIATIKDQIESTSTTNNSTPLDVSSTLFFFTDGADGDHGNTRRQKDILEPLLKSTLRLETTVHSFGFTSGHDAKLLSWLTSTGTDMGCFQYIKESKDIRGAMERTAGLLDSTAMKVQRKVDLYLPAEETPGESRLNDWVTVKLTADDVTGSTVARNRPFTGTTLLWREHIPDPEEGKSLPVATSNTVPVAGIDGVQEMKVNWLAEDDVARILGMTTFIQHELLRMVEQINAIGSSRESADEKRAKLGGIDVQTEAYAKVLGTLGFASARIKIKTTREPCMIACAQTRSILQSFLTLKADAHKQGGSISNTSLATFNSLAYGQITEAKLKAKLDSRVGKNTALFADLDQMVEDIVKKLDLDQVEAEESEDKLRELSCAFSTNSYVDALRDGDCLCMTLDVSRGAGAIADPSQLVIKSIFPTYLTSSMFTMALGHSLAQNNPEDVHGGFDRYSDASIAPGLAHENITAVMPLYINDAHWKVARLRMKPILGYVVTLDATGYTYSQSTTVPFLVLVKALESHPMTEFKQRQIQLILETCDQIYIHSSSLRQTTKTMVQQFCESHTQRTVDVVTNNYVFLGQVICALRAGDITAEEMTVLFPRFETAMVEEQIRRDMSWRVSGDLMGGVLEWFDVNRQKDIVVPGRKYREQHDVYARAIEKSSAGEGVEVRYRELLRQAMIDQKVPVKEKEAIVAAAGSASPTVVTSSLSISEEGEEKQLEAPVFKVPTIDPIAWELTEASLDRLSLIQNAISTGVDKILRLLAVIQSSPLDTNLSEALNKRLGAFAHGKLADEFFARYSRKILLATLLQAYAHTRNSDRRSVENLMTPFERELPLGPDGVTRIEGNDDKATDEAIQFLHSLYQAKMTMMVQEVVAQVEATYLDSKKNFAASTFVNTLDLDVAAGVLIEAKTRGGAGGKLITLCARMKMVDAREKILMMLRGTYNGVRLFSDHHSVEGEDEDDKDKNVWRPCKQTLYKLFTNHHDEFSLTEWQNMHPNQYEDYISYRYVLDGYLDELTSEERAQCTSGFEASHPGSGRAALSQKLSDAWKQATAPGSNVRAVKVSIINESLEDDGIFDIQGAFEKDFAIVHDNLAEKQPAYFLVRLGDSKTSAEWIFLCYVPDVAPIRQKMIYAATRASLTRDLGDSHFTDSIYGTNKGDFTLDGYKKHRASLAAPKPLSERERQLAEIRANEKTLVESMKGGAYRKSHAPGMSFPLTDKAVAALKKLVVAASVAAPKKKVAVASAVPKKFSSPASTPLPASPVASQESSTIKALAEVSVADDEWDDDEAKEEKKEQTTATAETQESAAEAEEEKEAEVEAAAEEEEEEEPEVVVKQERTINFVKLAIDAENETIDLVSEAKLGADDVHKNIDEEAPRFTFFAYEHTHNGTAHDSLVFMYTCPSKSKIRERMLYSSCRAGVLQGAKDDAGLNVDKKLETTDVSDLTEAFILDELHPKTHQSAFGTTTGINSPRGFSKPARPGARRVM</sequence>
<feature type="compositionally biased region" description="Acidic residues" evidence="11">
    <location>
        <begin position="1479"/>
        <end position="1502"/>
    </location>
</feature>
<dbReference type="Gene3D" id="3.40.20.10">
    <property type="entry name" value="Severin"/>
    <property type="match status" value="2"/>
</dbReference>
<evidence type="ECO:0000256" key="6">
    <source>
        <dbReference type="ARBA" id="ARBA00023203"/>
    </source>
</evidence>
<gene>
    <name evidence="13" type="ORF">BGZ97_004378</name>
</gene>
<keyword evidence="6" id="KW-0009">Actin-binding</keyword>
<evidence type="ECO:0000313" key="14">
    <source>
        <dbReference type="Proteomes" id="UP000823405"/>
    </source>
</evidence>
<dbReference type="CDD" id="cd11285">
    <property type="entry name" value="ADF_Twf-N_like"/>
    <property type="match status" value="1"/>
</dbReference>
<dbReference type="CDD" id="cd11284">
    <property type="entry name" value="ADF_Twf-C_like"/>
    <property type="match status" value="1"/>
</dbReference>
<evidence type="ECO:0000256" key="9">
    <source>
        <dbReference type="ARBA" id="ARBA00056419"/>
    </source>
</evidence>